<evidence type="ECO:0000256" key="2">
    <source>
        <dbReference type="ARBA" id="ARBA00008644"/>
    </source>
</evidence>
<reference key="1">
    <citation type="submission" date="2007-01" db="EMBL/GenBank/DDBJ databases">
        <title>The Genome Sequence of Puccinia graminis f. sp. tritici Strain CRL 75-36-700-3.</title>
        <authorList>
            <consortium name="The Broad Institute Genome Sequencing Platform"/>
            <person name="Birren B."/>
            <person name="Lander E."/>
            <person name="Galagan J."/>
            <person name="Nusbaum C."/>
            <person name="Devon K."/>
            <person name="Cuomo C."/>
            <person name="Jaffe D."/>
            <person name="Butler J."/>
            <person name="Alvarez P."/>
            <person name="Gnerre S."/>
            <person name="Grabherr M."/>
            <person name="Mauceli E."/>
            <person name="Brockman W."/>
            <person name="Young S."/>
            <person name="LaButti K."/>
            <person name="Sykes S."/>
            <person name="DeCaprio D."/>
            <person name="Crawford M."/>
            <person name="Koehrsen M."/>
            <person name="Engels R."/>
            <person name="Montgomery P."/>
            <person name="Pearson M."/>
            <person name="Howarth C."/>
            <person name="Larson L."/>
            <person name="White J."/>
            <person name="Zeng Q."/>
            <person name="Kodira C."/>
            <person name="Yandava C."/>
            <person name="Alvarado L."/>
            <person name="O'Leary S."/>
            <person name="Szabo L."/>
            <person name="Dean R."/>
            <person name="Schein J."/>
        </authorList>
    </citation>
    <scope>NUCLEOTIDE SEQUENCE</scope>
    <source>
        <strain>CRL 75-36-700-3</strain>
    </source>
</reference>
<comment type="similarity">
    <text evidence="2">Belongs to the crooked-neck family.</text>
</comment>
<evidence type="ECO:0000256" key="10">
    <source>
        <dbReference type="ARBA" id="ARBA00039472"/>
    </source>
</evidence>
<dbReference type="GeneID" id="10540587"/>
<reference evidence="15" key="2">
    <citation type="journal article" date="2011" name="Proc. Natl. Acad. Sci. U.S.A.">
        <title>Obligate biotrophy features unraveled by the genomic analysis of rust fungi.</title>
        <authorList>
            <person name="Duplessis S."/>
            <person name="Cuomo C.A."/>
            <person name="Lin Y.-C."/>
            <person name="Aerts A."/>
            <person name="Tisserant E."/>
            <person name="Veneault-Fourrey C."/>
            <person name="Joly D.L."/>
            <person name="Hacquard S."/>
            <person name="Amselem J."/>
            <person name="Cantarel B.L."/>
            <person name="Chiu R."/>
            <person name="Coutinho P.M."/>
            <person name="Feau N."/>
            <person name="Field M."/>
            <person name="Frey P."/>
            <person name="Gelhaye E."/>
            <person name="Goldberg J."/>
            <person name="Grabherr M.G."/>
            <person name="Kodira C.D."/>
            <person name="Kohler A."/>
            <person name="Kuees U."/>
            <person name="Lindquist E.A."/>
            <person name="Lucas S.M."/>
            <person name="Mago R."/>
            <person name="Mauceli E."/>
            <person name="Morin E."/>
            <person name="Murat C."/>
            <person name="Pangilinan J.L."/>
            <person name="Park R."/>
            <person name="Pearson M."/>
            <person name="Quesneville H."/>
            <person name="Rouhier N."/>
            <person name="Sakthikumar S."/>
            <person name="Salamov A.A."/>
            <person name="Schmutz J."/>
            <person name="Selles B."/>
            <person name="Shapiro H."/>
            <person name="Tanguay P."/>
            <person name="Tuskan G.A."/>
            <person name="Henrissat B."/>
            <person name="Van de Peer Y."/>
            <person name="Rouze P."/>
            <person name="Ellis J.G."/>
            <person name="Dodds P.N."/>
            <person name="Schein J.E."/>
            <person name="Zhong S."/>
            <person name="Hamelin R.C."/>
            <person name="Grigoriev I.V."/>
            <person name="Szabo L.J."/>
            <person name="Martin F."/>
        </authorList>
    </citation>
    <scope>NUCLEOTIDE SEQUENCE [LARGE SCALE GENOMIC DNA]</scope>
    <source>
        <strain evidence="15">CRL 75-36-700-3 / race SCCL</strain>
    </source>
</reference>
<feature type="domain" description="Pre-mRNA-splicing factor Syf1/CRNKL1-like C-terminal HAT-repeats" evidence="13">
    <location>
        <begin position="346"/>
        <end position="675"/>
    </location>
</feature>
<dbReference type="FunFam" id="1.25.40.10:FF:000023">
    <property type="entry name" value="Pre-mRNA-splicing factor SYF1"/>
    <property type="match status" value="1"/>
</dbReference>
<dbReference type="Pfam" id="PF23231">
    <property type="entry name" value="HAT_Syf1_CNRKL1_C"/>
    <property type="match status" value="1"/>
</dbReference>
<dbReference type="InParanoid" id="E3K0E0"/>
<dbReference type="GO" id="GO:0071014">
    <property type="term" value="C:post-mRNA release spliceosomal complex"/>
    <property type="evidence" value="ECO:0000318"/>
    <property type="project" value="GO_Central"/>
</dbReference>
<evidence type="ECO:0000256" key="3">
    <source>
        <dbReference type="ARBA" id="ARBA00011524"/>
    </source>
</evidence>
<feature type="region of interest" description="Disordered" evidence="12">
    <location>
        <begin position="1"/>
        <end position="36"/>
    </location>
</feature>
<dbReference type="OrthoDB" id="10067343at2759"/>
<evidence type="ECO:0000256" key="8">
    <source>
        <dbReference type="ARBA" id="ARBA00023242"/>
    </source>
</evidence>
<name>E3K0E0_PUCGT</name>
<proteinExistence type="inferred from homology"/>
<sequence length="728" mass="80644">MALGRDAVQVGLEQATEERENGSSQRGPPPIIDTNDVLACRPNMAGIHEGERTGKPEPNNGQGEPAGTALVEVIKKRSQLLAQAGKRIPNPNLPIQPITSSRLVPRSALATDTDNQSVDGSQVNLIDFLSQPAANSAALGISASAPAHQPRTLMGEVPSVIKKLTANTQSVPGPPLNAPNDVHPQINITDENAELGHHPIVGSTSLPRAGLNPMADYRLAHSFFVLVLINQSNRFFSFLVEIDSPLCTDITFYPTDVEKTIATVYISSVSFEQLNTLGELFKKALAKEAAVIDMDRLKMVIERAALKTCNVMEVDAADSLSSAIISNFLCGGSSDLISDECGCVYRKYTEALRVIRRATTVPPNHKKKAISFHDESLAVQVWLFKSLKLWSFCVDLEESIGTVESTQKAYDTIFELKIANAQIVVNYGNFLEENEYWEESFKVYKRGIELFTYPIVFEIWNTYLNKFMKHYQGKKIERARDLFEQVLEKCPEKFVKPIFLLLAKRAMGVLERATEKVALHDRFEMFAYYIAKATENFGLPATRPIYEKAIKSLPNNQTAKMCLRFANLEQKLGKIDQARAIYAHSSQFCDPRTSPKFWETYHNFEIQHGSEDTFREMLRIKRAVQASFNTETSYLAAKAAAARAAGNRGGGATVSQQQDEDDETGSGDPMRRLEKDDPASSTTAGNQAFVLLKNRQAQIDRSGPLNPDQQATNNSANVDEIAINDDDD</sequence>
<comment type="function">
    <text evidence="9">Involved in pre-mRNA splicing and cell cycle progression.</text>
</comment>
<dbReference type="FunFam" id="1.25.40.10:FF:000038">
    <property type="entry name" value="Putative pre-mRNA-splicing factor SYF1"/>
    <property type="match status" value="1"/>
</dbReference>
<dbReference type="SUPFAM" id="SSF48452">
    <property type="entry name" value="TPR-like"/>
    <property type="match status" value="2"/>
</dbReference>
<dbReference type="KEGG" id="pgr:PGTG_03721"/>
<dbReference type="Gene3D" id="1.25.40.10">
    <property type="entry name" value="Tetratricopeptide repeat domain"/>
    <property type="match status" value="2"/>
</dbReference>
<dbReference type="Proteomes" id="UP000008783">
    <property type="component" value="Unassembled WGS sequence"/>
</dbReference>
<dbReference type="VEuPathDB" id="FungiDB:PGTG_03721"/>
<organism evidence="14 15">
    <name type="scientific">Puccinia graminis f. sp. tritici (strain CRL 75-36-700-3 / race SCCL)</name>
    <name type="common">Black stem rust fungus</name>
    <dbReference type="NCBI Taxonomy" id="418459"/>
    <lineage>
        <taxon>Eukaryota</taxon>
        <taxon>Fungi</taxon>
        <taxon>Dikarya</taxon>
        <taxon>Basidiomycota</taxon>
        <taxon>Pucciniomycotina</taxon>
        <taxon>Pucciniomycetes</taxon>
        <taxon>Pucciniales</taxon>
        <taxon>Pucciniaceae</taxon>
        <taxon>Puccinia</taxon>
    </lineage>
</organism>
<dbReference type="GO" id="GO:0000398">
    <property type="term" value="P:mRNA splicing, via spliceosome"/>
    <property type="evidence" value="ECO:0000318"/>
    <property type="project" value="GO_Central"/>
</dbReference>
<evidence type="ECO:0000256" key="7">
    <source>
        <dbReference type="ARBA" id="ARBA00023187"/>
    </source>
</evidence>
<keyword evidence="8" id="KW-0539">Nucleus</keyword>
<evidence type="ECO:0000256" key="11">
    <source>
        <dbReference type="ARBA" id="ARBA00067212"/>
    </source>
</evidence>
<gene>
    <name evidence="14" type="ORF">PGTG_03721</name>
</gene>
<evidence type="ECO:0000256" key="5">
    <source>
        <dbReference type="ARBA" id="ARBA00022728"/>
    </source>
</evidence>
<feature type="region of interest" description="Disordered" evidence="12">
    <location>
        <begin position="647"/>
        <end position="728"/>
    </location>
</feature>
<evidence type="ECO:0000256" key="12">
    <source>
        <dbReference type="SAM" id="MobiDB-lite"/>
    </source>
</evidence>
<evidence type="ECO:0000256" key="1">
    <source>
        <dbReference type="ARBA" id="ARBA00004123"/>
    </source>
</evidence>
<dbReference type="STRING" id="418459.E3K0E0"/>
<evidence type="ECO:0000259" key="13">
    <source>
        <dbReference type="Pfam" id="PF23231"/>
    </source>
</evidence>
<keyword evidence="6" id="KW-0677">Repeat</keyword>
<dbReference type="InterPro" id="IPR045075">
    <property type="entry name" value="Syf1-like"/>
</dbReference>
<feature type="compositionally biased region" description="Polar residues" evidence="12">
    <location>
        <begin position="707"/>
        <end position="717"/>
    </location>
</feature>
<protein>
    <recommendedName>
        <fullName evidence="10">Pre-mRNA-splicing factor SYF1</fullName>
    </recommendedName>
    <alternativeName>
        <fullName evidence="11">Pre-mRNA-splicing factor syf1</fullName>
    </alternativeName>
</protein>
<dbReference type="AlphaFoldDB" id="E3K0E0"/>
<dbReference type="eggNOG" id="KOG2047">
    <property type="taxonomic scope" value="Eukaryota"/>
</dbReference>
<dbReference type="InterPro" id="IPR011990">
    <property type="entry name" value="TPR-like_helical_dom_sf"/>
</dbReference>
<keyword evidence="15" id="KW-1185">Reference proteome</keyword>
<comment type="subunit">
    <text evidence="3">Associated with the spliceosome.</text>
</comment>
<dbReference type="PANTHER" id="PTHR11246:SF5">
    <property type="entry name" value="PRE-MRNA-SPLICING FACTOR SYF1"/>
    <property type="match status" value="1"/>
</dbReference>
<dbReference type="PANTHER" id="PTHR11246">
    <property type="entry name" value="PRE-MRNA SPLICING FACTOR"/>
    <property type="match status" value="1"/>
</dbReference>
<dbReference type="RefSeq" id="XP_003322184.2">
    <property type="nucleotide sequence ID" value="XM_003322136.2"/>
</dbReference>
<dbReference type="EMBL" id="DS178268">
    <property type="protein sequence ID" value="EFP77765.2"/>
    <property type="molecule type" value="Genomic_DNA"/>
</dbReference>
<accession>E3K0E0</accession>
<dbReference type="SMART" id="SM00386">
    <property type="entry name" value="HAT"/>
    <property type="match status" value="4"/>
</dbReference>
<feature type="compositionally biased region" description="Basic and acidic residues" evidence="12">
    <location>
        <begin position="669"/>
        <end position="678"/>
    </location>
</feature>
<dbReference type="HOGENOM" id="CLU_380417_0_0_1"/>
<dbReference type="InterPro" id="IPR055430">
    <property type="entry name" value="HAT_Syf1_CNRKL1_C"/>
</dbReference>
<keyword evidence="5" id="KW-0747">Spliceosome</keyword>
<dbReference type="GO" id="GO:0000349">
    <property type="term" value="P:generation of catalytic spliceosome for first transesterification step"/>
    <property type="evidence" value="ECO:0000318"/>
    <property type="project" value="GO_Central"/>
</dbReference>
<keyword evidence="4" id="KW-0507">mRNA processing</keyword>
<comment type="subcellular location">
    <subcellularLocation>
        <location evidence="1">Nucleus</location>
    </subcellularLocation>
</comment>
<evidence type="ECO:0000256" key="6">
    <source>
        <dbReference type="ARBA" id="ARBA00022737"/>
    </source>
</evidence>
<evidence type="ECO:0000256" key="4">
    <source>
        <dbReference type="ARBA" id="ARBA00022664"/>
    </source>
</evidence>
<keyword evidence="7" id="KW-0508">mRNA splicing</keyword>
<dbReference type="GO" id="GO:0071007">
    <property type="term" value="C:U2-type catalytic step 2 spliceosome"/>
    <property type="evidence" value="ECO:0000318"/>
    <property type="project" value="GO_Central"/>
</dbReference>
<evidence type="ECO:0000256" key="9">
    <source>
        <dbReference type="ARBA" id="ARBA00037272"/>
    </source>
</evidence>
<dbReference type="GO" id="GO:0000974">
    <property type="term" value="C:Prp19 complex"/>
    <property type="evidence" value="ECO:0000318"/>
    <property type="project" value="GO_Central"/>
</dbReference>
<dbReference type="InterPro" id="IPR003107">
    <property type="entry name" value="HAT"/>
</dbReference>
<evidence type="ECO:0000313" key="14">
    <source>
        <dbReference type="EMBL" id="EFP77765.2"/>
    </source>
</evidence>
<evidence type="ECO:0000313" key="15">
    <source>
        <dbReference type="Proteomes" id="UP000008783"/>
    </source>
</evidence>